<feature type="non-terminal residue" evidence="2">
    <location>
        <position position="1"/>
    </location>
</feature>
<name>A0ABQ8BGF3_BRANA</name>
<keyword evidence="1" id="KW-1133">Transmembrane helix</keyword>
<organism evidence="2 3">
    <name type="scientific">Brassica napus</name>
    <name type="common">Rape</name>
    <dbReference type="NCBI Taxonomy" id="3708"/>
    <lineage>
        <taxon>Eukaryota</taxon>
        <taxon>Viridiplantae</taxon>
        <taxon>Streptophyta</taxon>
        <taxon>Embryophyta</taxon>
        <taxon>Tracheophyta</taxon>
        <taxon>Spermatophyta</taxon>
        <taxon>Magnoliopsida</taxon>
        <taxon>eudicotyledons</taxon>
        <taxon>Gunneridae</taxon>
        <taxon>Pentapetalae</taxon>
        <taxon>rosids</taxon>
        <taxon>malvids</taxon>
        <taxon>Brassicales</taxon>
        <taxon>Brassicaceae</taxon>
        <taxon>Brassiceae</taxon>
        <taxon>Brassica</taxon>
    </lineage>
</organism>
<keyword evidence="3" id="KW-1185">Reference proteome</keyword>
<dbReference type="Proteomes" id="UP000824890">
    <property type="component" value="Unassembled WGS sequence"/>
</dbReference>
<proteinExistence type="predicted"/>
<feature type="transmembrane region" description="Helical" evidence="1">
    <location>
        <begin position="155"/>
        <end position="174"/>
    </location>
</feature>
<gene>
    <name evidence="2" type="ORF">HID58_042794</name>
</gene>
<evidence type="ECO:0000313" key="2">
    <source>
        <dbReference type="EMBL" id="KAH0903291.1"/>
    </source>
</evidence>
<accession>A0ABQ8BGF3</accession>
<dbReference type="EMBL" id="JAGKQM010000011">
    <property type="protein sequence ID" value="KAH0903291.1"/>
    <property type="molecule type" value="Genomic_DNA"/>
</dbReference>
<feature type="transmembrane region" description="Helical" evidence="1">
    <location>
        <begin position="75"/>
        <end position="92"/>
    </location>
</feature>
<comment type="caution">
    <text evidence="2">The sequence shown here is derived from an EMBL/GenBank/DDBJ whole genome shotgun (WGS) entry which is preliminary data.</text>
</comment>
<evidence type="ECO:0000256" key="1">
    <source>
        <dbReference type="SAM" id="Phobius"/>
    </source>
</evidence>
<reference evidence="2 3" key="1">
    <citation type="submission" date="2021-05" db="EMBL/GenBank/DDBJ databases">
        <title>Genome Assembly of Synthetic Allotetraploid Brassica napus Reveals Homoeologous Exchanges between Subgenomes.</title>
        <authorList>
            <person name="Davis J.T."/>
        </authorList>
    </citation>
    <scope>NUCLEOTIDE SEQUENCE [LARGE SCALE GENOMIC DNA]</scope>
    <source>
        <strain evidence="3">cv. Da-Ae</strain>
        <tissue evidence="2">Seedling</tissue>
    </source>
</reference>
<sequence length="252" mass="28455">SVALHHRVGGTRLRLIPFTEDLELGAAEEKRGGGYWWSELSWGRDEHGAFRLNPSELGRLCSFEDVNRVHRGCRVVVRLALVWHVLCLPAAVKTTFDNIVFSVVVLSMDDFKRCNNQRLKTGLFDETKQSLPCHPHGCGASQFCNSDLLMNPSSLMFVISVPIHLWVCSLFQFLSLSNFTIRRLNPMFECFKIVRKTFVVGEGQDIKKELVVAGGIILFFTRKNFNIRKKRSRTGFVRGDSSGGNIAHNVAD</sequence>
<evidence type="ECO:0000313" key="3">
    <source>
        <dbReference type="Proteomes" id="UP000824890"/>
    </source>
</evidence>
<protein>
    <submittedName>
        <fullName evidence="2">Uncharacterized protein</fullName>
    </submittedName>
</protein>
<keyword evidence="1" id="KW-0812">Transmembrane</keyword>
<keyword evidence="1" id="KW-0472">Membrane</keyword>